<dbReference type="Pfam" id="PF08240">
    <property type="entry name" value="ADH_N"/>
    <property type="match status" value="1"/>
</dbReference>
<dbReference type="Gene3D" id="3.40.50.150">
    <property type="entry name" value="Vaccinia Virus protein VP39"/>
    <property type="match status" value="1"/>
</dbReference>
<dbReference type="SUPFAM" id="SSF51735">
    <property type="entry name" value="NAD(P)-binding Rossmann-fold domains"/>
    <property type="match status" value="2"/>
</dbReference>
<dbReference type="KEGG" id="cdet:87947031"/>
<proteinExistence type="predicted"/>
<evidence type="ECO:0000313" key="14">
    <source>
        <dbReference type="Proteomes" id="UP001322277"/>
    </source>
</evidence>
<dbReference type="CDD" id="cd00833">
    <property type="entry name" value="PKS"/>
    <property type="match status" value="1"/>
</dbReference>
<dbReference type="InterPro" id="IPR049551">
    <property type="entry name" value="PKS_DH_C"/>
</dbReference>
<evidence type="ECO:0000256" key="3">
    <source>
        <dbReference type="ARBA" id="ARBA00022679"/>
    </source>
</evidence>
<dbReference type="Gene3D" id="3.40.366.10">
    <property type="entry name" value="Malonyl-Coenzyme A Acyl Carrier Protein, domain 2"/>
    <property type="match status" value="1"/>
</dbReference>
<keyword evidence="6" id="KW-0511">Multifunctional enzyme</keyword>
<protein>
    <submittedName>
        <fullName evidence="13">Acyl transferase domain superfamily, phosphopantetheine binding ACP domain, thiolase</fullName>
    </submittedName>
</protein>
<dbReference type="Gene3D" id="3.40.50.720">
    <property type="entry name" value="NAD(P)-binding Rossmann-like Domain"/>
    <property type="match status" value="1"/>
</dbReference>
<dbReference type="InterPro" id="IPR032821">
    <property type="entry name" value="PKS_assoc"/>
</dbReference>
<evidence type="ECO:0000259" key="10">
    <source>
        <dbReference type="PROSITE" id="PS50075"/>
    </source>
</evidence>
<dbReference type="Gene3D" id="3.40.47.10">
    <property type="match status" value="1"/>
</dbReference>
<dbReference type="Gene3D" id="1.10.1200.10">
    <property type="entry name" value="ACP-like"/>
    <property type="match status" value="1"/>
</dbReference>
<dbReference type="SMART" id="SM00825">
    <property type="entry name" value="PKS_KS"/>
    <property type="match status" value="1"/>
</dbReference>
<sequence>MTRIRRQSRHAPMVAICGIGLRLPQGVRDTDAFWDVLVNGKDLRSHVPESRYNPQGFANTLGKKGAIETQYGYFVDEDLGSLDTSLFSMSRKELERCDPQQRQFLEVVREALENAGEVNYRGKAVGCYVGTFSEDWLQMVAREQQHAGGYLLTGHGDLMIANRASYEYDLKGPSMVIKTGCSASLVGLHEACRALQNGDCVGAIVGGVNLIMGPTTTAAMTEEGMLSPEGSCKTFDAAANGYGRGEAINAVYIKLLDDAIRDNNPIRAIIRASGTNSDGNSPTLLTPNSAMHEALMRKVYLDAGLDPSKTAFVECHGTGTPTGDPLETNAVGNVFGERGVYIGSVKPNVGHSEGASGLTSLIKAVLALENNTIPPNIKFSTPNPKIPFEDKKLVVPTKPVAWPADRDRRISVNSFGIGGSNAHVILEAPPAIELQTTTVPCVRPNGPRLLLASANTAKSAKKAVENIQQYLSQHPAVVDDAAYTLALHRDHLPQRAFMVASADGSILETSSIAKAPNAKPKLLMIFTGQGAQWPKMGKELVQTDEGFKRDLSAMDKILKGLPHPPTWNIEDELMAPEESSKLHTAALSQPICTALQIAMVNYLRRAGISPDAVVGHSSGEIAAAYAANLMSLDDAIISAYYRGYVSSCTSMGGGMGAVGLGVDQVAPYINGLEKVVIACDNSPQSVTLSGDVDVLDKVLERIQRDRPDTLARRLKVDMAYHSQHMEHVADLYEQLLLQSLPAVVARGGEGEKKPSGVALLPMFSSVTNSVITSPSELGPSYWVSNLVSRVRFSGAVQTFLAEQQPGSAVFLEVGPHSALAGPLRQIAAATGTGRDEGCCYVSALIRGRDAQHTMLAALGQLYQNNVSADWSAAVVAPGPRSVLTNLPRYPWDHSGGSFWYESRLSKEFRMRQVGHHPLLGLRIHESSPLEPLWRNKLTLVSEPWLAHHKIRTDAVFPFAGYLAMAGEAVRQHTGIESGYQVRDASVHSAMMLSDDEVEIVTSLRPRRLTKTTDSSWFEFCIVSYNGVGWTKHCDGQVRACTEQPPVASSRPDPETMVRRVGKSQWYENMDNIGIVYGPDFQSLTDIASSVTDNVATAVVQAGEARAADPAFPMHPAIIDVALQLILVAMVQGVGRRFGPLKMPTTIKELTVFRGSPVMEAFSWAPPRGGEHEVGVEITTGGNVVLRLRGLELKQVDNDGGGSNNTTSLLLQESHAAARLEWVPLFDMVDHATLFTPPLSIQEDTILQEKMTLLCILESGPAVHGLEACNWHFDKFRDWLVVEIDRAMNGTYPVLGAEDVKTLVALPSADRRVMIDHLCRVLAKDSPKGALALCTKRVFDNVRDVFVGRTDPLDLLMQGNLLTRVYDCISYGKGDFFKLFANARPNCRILEIGGGTGGTTEMILRHIIRPGGLPAYDTYTFTDISAGFFPQARERFAYAPNMEYKALDISRSPFEQGGFEPDSYDIILAPNVIHATKSIRDTLGNLYPLLRPGGMLVMTELCALVRTPNYSFGTFAGWWLGQDDGRPLEPYISLERWDDELKACGFSGVETAVLDDEEPYQYCAAIVSTKPVDVGGNGGNDLALSTSASRFSARTIDTGTKSAESSNCQPEVTVLVDDRTSSLAKGVVAQLERDGFRASVFTLSEDAAIPHDREVVSLLDVESFFFQDITAERWAAFQKILQNHEAGNILWVTKPAQVNCKDPRSAQALGVARSVRAESKVPFYTLEVAEAAEAKSTELLSKVLRKIRSGADATNNGLLASDMEYVIDDGVIKVGRYQPFSLKEELRQISTQHPAEAGSRVVSMTTSLQTKHAGSLENLVWVSKEVAQPEASGLGDDEVAIDIRAVGLNFKDVLFAMGVLRPAGGETTVPLGLEVAGVVTSIGRNVTGLAVGDRVMAMPPTSCFQTAITTPADLVERISDDMTFAEAATIPVVFSTVIESLINLGQLERGQSVLIHAATGGVGHAAIQLCQFMGAEIYATVGSEAKAQYLVETFGIARDHIFNSRDASFAVGLKKATSGRGVDIVLNSVSGELLHASWECVAAFGKMIELGKRDIIEEGSLNMRHFLANRSYCCVDLTLMCQERPHRARGLLKRCAELLKAGAIKPLKPMSTFEASNVQDAFRWVQESSHIGKAVVMMPEHIGSQLESTPESQPLRMDGKASYLITGGLGGLGIPIATWLVERGAKSLVFLSRTAGQKPKDRALIAELEAAGCLVACVAGRAESPADVEKAISLSPYPIRGVLHLAMVLRDAPIASMAYDDWLAANNPKVGGAWALHEAFKQMPLDFFVMASSLVTVVEQPGQGNYSAANTFLEAFTQYRRSLGLPASILNICPIDGVGFVAENQFARKNMKAQGLYFLREPELLDFLELAIKLSPASVRTSPHRPKTAPAAHESREEKDESGWQKPWVSAGQVIVGLRSEEDLNDPNTRTNWRRDRRMGFYHNIRDGAESGHDSGQKKSSGELTKFLAAAADSPALLAKAESAEFLAKEIGSKVYDLMLKDDAEVDTSLTLQQLGLDSLMAIELRRWWKVAFGLEISVLEILAASSLKRLGKVASLGLTAKFK</sequence>
<dbReference type="GO" id="GO:0044550">
    <property type="term" value="P:secondary metabolite biosynthetic process"/>
    <property type="evidence" value="ECO:0007669"/>
    <property type="project" value="TreeGrafter"/>
</dbReference>
<dbReference type="Pfam" id="PF21089">
    <property type="entry name" value="PKS_DH_N"/>
    <property type="match status" value="1"/>
</dbReference>
<dbReference type="CDD" id="cd05195">
    <property type="entry name" value="enoyl_red"/>
    <property type="match status" value="1"/>
</dbReference>
<dbReference type="GO" id="GO:0016491">
    <property type="term" value="F:oxidoreductase activity"/>
    <property type="evidence" value="ECO:0007669"/>
    <property type="project" value="UniProtKB-KW"/>
</dbReference>
<dbReference type="SUPFAM" id="SSF53335">
    <property type="entry name" value="S-adenosyl-L-methionine-dependent methyltransferases"/>
    <property type="match status" value="1"/>
</dbReference>
<feature type="region of interest" description="C-terminal hotdog fold" evidence="8">
    <location>
        <begin position="1057"/>
        <end position="1201"/>
    </location>
</feature>
<dbReference type="Pfam" id="PF00109">
    <property type="entry name" value="ketoacyl-synt"/>
    <property type="match status" value="1"/>
</dbReference>
<dbReference type="InterPro" id="IPR011032">
    <property type="entry name" value="GroES-like_sf"/>
</dbReference>
<dbReference type="SUPFAM" id="SSF53901">
    <property type="entry name" value="Thiolase-like"/>
    <property type="match status" value="1"/>
</dbReference>
<evidence type="ECO:0000256" key="8">
    <source>
        <dbReference type="PROSITE-ProRule" id="PRU01363"/>
    </source>
</evidence>
<feature type="active site" description="Proton acceptor; for dehydratase activity" evidence="8">
    <location>
        <position position="948"/>
    </location>
</feature>
<evidence type="ECO:0000259" key="12">
    <source>
        <dbReference type="PROSITE" id="PS52019"/>
    </source>
</evidence>
<dbReference type="InterPro" id="IPR001227">
    <property type="entry name" value="Ac_transferase_dom_sf"/>
</dbReference>
<dbReference type="RefSeq" id="XP_062782738.1">
    <property type="nucleotide sequence ID" value="XM_062926687.1"/>
</dbReference>
<dbReference type="Pfam" id="PF02801">
    <property type="entry name" value="Ketoacyl-synt_C"/>
    <property type="match status" value="1"/>
</dbReference>
<dbReference type="InterPro" id="IPR036291">
    <property type="entry name" value="NAD(P)-bd_dom_sf"/>
</dbReference>
<feature type="domain" description="Carrier" evidence="10">
    <location>
        <begin position="2481"/>
        <end position="2558"/>
    </location>
</feature>
<reference evidence="14" key="1">
    <citation type="journal article" date="2023" name="bioRxiv">
        <title>Complete genome of the Medicago anthracnose fungus, Colletotrichum destructivum, reveals a mini-chromosome-like region within a core chromosome.</title>
        <authorList>
            <person name="Lapalu N."/>
            <person name="Simon A."/>
            <person name="Lu A."/>
            <person name="Plaumann P.-L."/>
            <person name="Amselem J."/>
            <person name="Pigne S."/>
            <person name="Auger A."/>
            <person name="Koch C."/>
            <person name="Dallery J.-F."/>
            <person name="O'Connell R.J."/>
        </authorList>
    </citation>
    <scope>NUCLEOTIDE SEQUENCE [LARGE SCALE GENOMIC DNA]</scope>
    <source>
        <strain evidence="14">CBS 520.97</strain>
    </source>
</reference>
<dbReference type="PROSITE" id="PS52004">
    <property type="entry name" value="KS3_2"/>
    <property type="match status" value="1"/>
</dbReference>
<dbReference type="Pfam" id="PF13602">
    <property type="entry name" value="ADH_zinc_N_2"/>
    <property type="match status" value="1"/>
</dbReference>
<evidence type="ECO:0000256" key="9">
    <source>
        <dbReference type="SAM" id="MobiDB-lite"/>
    </source>
</evidence>
<dbReference type="FunFam" id="3.40.50.720:FF:000209">
    <property type="entry name" value="Polyketide synthase Pks12"/>
    <property type="match status" value="1"/>
</dbReference>
<evidence type="ECO:0000256" key="5">
    <source>
        <dbReference type="ARBA" id="ARBA00023002"/>
    </source>
</evidence>
<dbReference type="InterPro" id="IPR013968">
    <property type="entry name" value="PKS_KR"/>
</dbReference>
<dbReference type="InterPro" id="IPR013217">
    <property type="entry name" value="Methyltransf_12"/>
</dbReference>
<dbReference type="InterPro" id="IPR009081">
    <property type="entry name" value="PP-bd_ACP"/>
</dbReference>
<feature type="region of interest" description="Disordered" evidence="9">
    <location>
        <begin position="2378"/>
        <end position="2404"/>
    </location>
</feature>
<dbReference type="SMART" id="SM00829">
    <property type="entry name" value="PKS_ER"/>
    <property type="match status" value="1"/>
</dbReference>
<dbReference type="Gene3D" id="3.10.129.110">
    <property type="entry name" value="Polyketide synthase dehydratase"/>
    <property type="match status" value="1"/>
</dbReference>
<dbReference type="InterPro" id="IPR018201">
    <property type="entry name" value="Ketoacyl_synth_AS"/>
</dbReference>
<dbReference type="Pfam" id="PF16197">
    <property type="entry name" value="KAsynt_C_assoc"/>
    <property type="match status" value="1"/>
</dbReference>
<dbReference type="Pfam" id="PF00550">
    <property type="entry name" value="PP-binding"/>
    <property type="match status" value="1"/>
</dbReference>
<dbReference type="InterPro" id="IPR029063">
    <property type="entry name" value="SAM-dependent_MTases_sf"/>
</dbReference>
<evidence type="ECO:0000256" key="7">
    <source>
        <dbReference type="ARBA" id="ARBA00023315"/>
    </source>
</evidence>
<dbReference type="SUPFAM" id="SSF50129">
    <property type="entry name" value="GroES-like"/>
    <property type="match status" value="1"/>
</dbReference>
<dbReference type="SMART" id="SM00822">
    <property type="entry name" value="PKS_KR"/>
    <property type="match status" value="1"/>
</dbReference>
<feature type="active site" description="Proton donor; for dehydratase activity" evidence="8">
    <location>
        <position position="1119"/>
    </location>
</feature>
<dbReference type="PROSITE" id="PS50075">
    <property type="entry name" value="CARRIER"/>
    <property type="match status" value="1"/>
</dbReference>
<gene>
    <name evidence="13" type="ORF">CDEST_10531</name>
</gene>
<dbReference type="Pfam" id="PF08242">
    <property type="entry name" value="Methyltransf_12"/>
    <property type="match status" value="1"/>
</dbReference>
<dbReference type="InterPro" id="IPR014043">
    <property type="entry name" value="Acyl_transferase_dom"/>
</dbReference>
<keyword evidence="2" id="KW-0597">Phosphoprotein</keyword>
<dbReference type="InterPro" id="IPR049552">
    <property type="entry name" value="PKS_DH_N"/>
</dbReference>
<evidence type="ECO:0000256" key="6">
    <source>
        <dbReference type="ARBA" id="ARBA00023268"/>
    </source>
</evidence>
<evidence type="ECO:0000256" key="2">
    <source>
        <dbReference type="ARBA" id="ARBA00022553"/>
    </source>
</evidence>
<dbReference type="CDD" id="cd02440">
    <property type="entry name" value="AdoMet_MTases"/>
    <property type="match status" value="1"/>
</dbReference>
<dbReference type="PROSITE" id="PS52019">
    <property type="entry name" value="PKS_MFAS_DH"/>
    <property type="match status" value="1"/>
</dbReference>
<dbReference type="InterPro" id="IPR036736">
    <property type="entry name" value="ACP-like_sf"/>
</dbReference>
<name>A0AAX4IQA9_9PEZI</name>
<dbReference type="GO" id="GO:0031177">
    <property type="term" value="F:phosphopantetheine binding"/>
    <property type="evidence" value="ECO:0007669"/>
    <property type="project" value="InterPro"/>
</dbReference>
<organism evidence="13 14">
    <name type="scientific">Colletotrichum destructivum</name>
    <dbReference type="NCBI Taxonomy" id="34406"/>
    <lineage>
        <taxon>Eukaryota</taxon>
        <taxon>Fungi</taxon>
        <taxon>Dikarya</taxon>
        <taxon>Ascomycota</taxon>
        <taxon>Pezizomycotina</taxon>
        <taxon>Sordariomycetes</taxon>
        <taxon>Hypocreomycetidae</taxon>
        <taxon>Glomerellales</taxon>
        <taxon>Glomerellaceae</taxon>
        <taxon>Colletotrichum</taxon>
        <taxon>Colletotrichum destructivum species complex</taxon>
    </lineage>
</organism>
<dbReference type="SMART" id="SM00823">
    <property type="entry name" value="PKS_PP"/>
    <property type="match status" value="1"/>
</dbReference>
<dbReference type="InterPro" id="IPR049900">
    <property type="entry name" value="PKS_mFAS_DH"/>
</dbReference>
<dbReference type="Pfam" id="PF08659">
    <property type="entry name" value="KR"/>
    <property type="match status" value="1"/>
</dbReference>
<dbReference type="SUPFAM" id="SSF55048">
    <property type="entry name" value="Probable ACP-binding domain of malonyl-CoA ACP transacylase"/>
    <property type="match status" value="1"/>
</dbReference>
<evidence type="ECO:0000259" key="11">
    <source>
        <dbReference type="PROSITE" id="PS52004"/>
    </source>
</evidence>
<keyword evidence="5" id="KW-0560">Oxidoreductase</keyword>
<evidence type="ECO:0000256" key="1">
    <source>
        <dbReference type="ARBA" id="ARBA00022450"/>
    </source>
</evidence>
<keyword evidence="14" id="KW-1185">Reference proteome</keyword>
<dbReference type="GO" id="GO:0006633">
    <property type="term" value="P:fatty acid biosynthetic process"/>
    <property type="evidence" value="ECO:0007669"/>
    <property type="project" value="InterPro"/>
</dbReference>
<dbReference type="InterPro" id="IPR014030">
    <property type="entry name" value="Ketoacyl_synth_N"/>
</dbReference>
<dbReference type="Pfam" id="PF14765">
    <property type="entry name" value="PS-DH"/>
    <property type="match status" value="1"/>
</dbReference>
<dbReference type="SMART" id="SM00826">
    <property type="entry name" value="PKS_DH"/>
    <property type="match status" value="1"/>
</dbReference>
<keyword evidence="7" id="KW-0012">Acyltransferase</keyword>
<accession>A0AAX4IQA9</accession>
<dbReference type="SUPFAM" id="SSF47336">
    <property type="entry name" value="ACP-like"/>
    <property type="match status" value="1"/>
</dbReference>
<dbReference type="InterPro" id="IPR057326">
    <property type="entry name" value="KR_dom"/>
</dbReference>
<keyword evidence="4" id="KW-0521">NADP</keyword>
<dbReference type="InterPro" id="IPR013154">
    <property type="entry name" value="ADH-like_N"/>
</dbReference>
<dbReference type="InterPro" id="IPR050091">
    <property type="entry name" value="PKS_NRPS_Biosynth_Enz"/>
</dbReference>
<dbReference type="InterPro" id="IPR020807">
    <property type="entry name" value="PKS_DH"/>
</dbReference>
<feature type="domain" description="PKS/mFAS DH" evidence="12">
    <location>
        <begin position="916"/>
        <end position="1201"/>
    </location>
</feature>
<dbReference type="Gene3D" id="3.90.180.10">
    <property type="entry name" value="Medium-chain alcohol dehydrogenases, catalytic domain"/>
    <property type="match status" value="1"/>
</dbReference>
<feature type="region of interest" description="N-terminal hotdog fold" evidence="8">
    <location>
        <begin position="916"/>
        <end position="1044"/>
    </location>
</feature>
<dbReference type="GO" id="GO:0004315">
    <property type="term" value="F:3-oxoacyl-[acyl-carrier-protein] synthase activity"/>
    <property type="evidence" value="ECO:0007669"/>
    <property type="project" value="InterPro"/>
</dbReference>
<dbReference type="GO" id="GO:1901336">
    <property type="term" value="P:lactone biosynthetic process"/>
    <property type="evidence" value="ECO:0007669"/>
    <property type="project" value="UniProtKB-ARBA"/>
</dbReference>
<dbReference type="InterPro" id="IPR020841">
    <property type="entry name" value="PKS_Beta-ketoAc_synthase_dom"/>
</dbReference>
<dbReference type="InterPro" id="IPR016039">
    <property type="entry name" value="Thiolase-like"/>
</dbReference>
<dbReference type="InterPro" id="IPR042104">
    <property type="entry name" value="PKS_dehydratase_sf"/>
</dbReference>
<evidence type="ECO:0000256" key="4">
    <source>
        <dbReference type="ARBA" id="ARBA00022857"/>
    </source>
</evidence>
<dbReference type="PANTHER" id="PTHR43775">
    <property type="entry name" value="FATTY ACID SYNTHASE"/>
    <property type="match status" value="1"/>
</dbReference>
<dbReference type="SMART" id="SM00827">
    <property type="entry name" value="PKS_AT"/>
    <property type="match status" value="1"/>
</dbReference>
<dbReference type="InterPro" id="IPR020806">
    <property type="entry name" value="PKS_PP-bd"/>
</dbReference>
<dbReference type="Proteomes" id="UP001322277">
    <property type="component" value="Chromosome 7"/>
</dbReference>
<dbReference type="EMBL" id="CP137311">
    <property type="protein sequence ID" value="WQF85517.1"/>
    <property type="molecule type" value="Genomic_DNA"/>
</dbReference>
<dbReference type="PROSITE" id="PS00606">
    <property type="entry name" value="KS3_1"/>
    <property type="match status" value="1"/>
</dbReference>
<feature type="compositionally biased region" description="Basic and acidic residues" evidence="9">
    <location>
        <begin position="2392"/>
        <end position="2402"/>
    </location>
</feature>
<dbReference type="InterPro" id="IPR016036">
    <property type="entry name" value="Malonyl_transacylase_ACP-bd"/>
</dbReference>
<keyword evidence="3 13" id="KW-0808">Transferase</keyword>
<dbReference type="InterPro" id="IPR016035">
    <property type="entry name" value="Acyl_Trfase/lysoPLipase"/>
</dbReference>
<keyword evidence="1" id="KW-0596">Phosphopantetheine</keyword>
<dbReference type="InterPro" id="IPR020843">
    <property type="entry name" value="ER"/>
</dbReference>
<dbReference type="InterPro" id="IPR014031">
    <property type="entry name" value="Ketoacyl_synth_C"/>
</dbReference>
<dbReference type="SUPFAM" id="SSF52151">
    <property type="entry name" value="FabD/lysophospholipase-like"/>
    <property type="match status" value="1"/>
</dbReference>
<dbReference type="Gene3D" id="3.30.70.3290">
    <property type="match status" value="1"/>
</dbReference>
<dbReference type="Pfam" id="PF00698">
    <property type="entry name" value="Acyl_transf_1"/>
    <property type="match status" value="1"/>
</dbReference>
<dbReference type="PANTHER" id="PTHR43775:SF37">
    <property type="entry name" value="SI:DKEY-61P9.11"/>
    <property type="match status" value="1"/>
</dbReference>
<dbReference type="GeneID" id="87947031"/>
<dbReference type="GO" id="GO:0004312">
    <property type="term" value="F:fatty acid synthase activity"/>
    <property type="evidence" value="ECO:0007669"/>
    <property type="project" value="TreeGrafter"/>
</dbReference>
<evidence type="ECO:0000313" key="13">
    <source>
        <dbReference type="EMBL" id="WQF85517.1"/>
    </source>
</evidence>
<feature type="domain" description="Ketosynthase family 3 (KS3)" evidence="11">
    <location>
        <begin position="11"/>
        <end position="428"/>
    </location>
</feature>